<feature type="compositionally biased region" description="Acidic residues" evidence="2">
    <location>
        <begin position="430"/>
        <end position="443"/>
    </location>
</feature>
<dbReference type="GO" id="GO:0007094">
    <property type="term" value="P:mitotic spindle assembly checkpoint signaling"/>
    <property type="evidence" value="ECO:0007669"/>
    <property type="project" value="TreeGrafter"/>
</dbReference>
<keyword evidence="1" id="KW-0175">Coiled coil</keyword>
<dbReference type="OrthoDB" id="534815at2759"/>
<dbReference type="GO" id="GO:0005737">
    <property type="term" value="C:cytoplasm"/>
    <property type="evidence" value="ECO:0007669"/>
    <property type="project" value="GOC"/>
</dbReference>
<evidence type="ECO:0000256" key="2">
    <source>
        <dbReference type="SAM" id="MobiDB-lite"/>
    </source>
</evidence>
<proteinExistence type="predicted"/>
<dbReference type="PANTHER" id="PTHR12205">
    <property type="entry name" value="CENTROMERE/KINETOCHORE PROTEIN ZW10"/>
    <property type="match status" value="1"/>
</dbReference>
<evidence type="ECO:0000259" key="3">
    <source>
        <dbReference type="Pfam" id="PF22766"/>
    </source>
</evidence>
<accession>A0A6G1KTH3</accession>
<evidence type="ECO:0000313" key="5">
    <source>
        <dbReference type="Proteomes" id="UP000799436"/>
    </source>
</evidence>
<feature type="compositionally biased region" description="Acidic residues" evidence="2">
    <location>
        <begin position="460"/>
        <end position="478"/>
    </location>
</feature>
<evidence type="ECO:0000313" key="4">
    <source>
        <dbReference type="EMBL" id="KAF2763887.1"/>
    </source>
</evidence>
<gene>
    <name evidence="4" type="ORF">EJ03DRAFT_332346</name>
</gene>
<dbReference type="PANTHER" id="PTHR12205:SF0">
    <property type="entry name" value="CENTROMERE_KINETOCHORE PROTEIN ZW10 HOMOLOG"/>
    <property type="match status" value="1"/>
</dbReference>
<dbReference type="Gene3D" id="1.10.357.150">
    <property type="match status" value="1"/>
</dbReference>
<feature type="coiled-coil region" evidence="1">
    <location>
        <begin position="71"/>
        <end position="122"/>
    </location>
</feature>
<dbReference type="Pfam" id="PF22766">
    <property type="entry name" value="ZW10_C2"/>
    <property type="match status" value="1"/>
</dbReference>
<dbReference type="GO" id="GO:0006888">
    <property type="term" value="P:endoplasmic reticulum to Golgi vesicle-mediated transport"/>
    <property type="evidence" value="ECO:0007669"/>
    <property type="project" value="TreeGrafter"/>
</dbReference>
<protein>
    <recommendedName>
        <fullName evidence="3">ZW10 C-terminal helical domain-containing protein</fullName>
    </recommendedName>
</protein>
<dbReference type="Proteomes" id="UP000799436">
    <property type="component" value="Unassembled WGS sequence"/>
</dbReference>
<keyword evidence="5" id="KW-1185">Reference proteome</keyword>
<dbReference type="AlphaFoldDB" id="A0A6G1KTH3"/>
<dbReference type="InterPro" id="IPR046362">
    <property type="entry name" value="Zw10/DSL1_C_sf"/>
</dbReference>
<name>A0A6G1KTH3_9PEZI</name>
<feature type="compositionally biased region" description="Acidic residues" evidence="2">
    <location>
        <begin position="488"/>
        <end position="503"/>
    </location>
</feature>
<dbReference type="GO" id="GO:1990423">
    <property type="term" value="C:RZZ complex"/>
    <property type="evidence" value="ECO:0007669"/>
    <property type="project" value="TreeGrafter"/>
</dbReference>
<dbReference type="EMBL" id="ML995953">
    <property type="protein sequence ID" value="KAF2763887.1"/>
    <property type="molecule type" value="Genomic_DNA"/>
</dbReference>
<sequence length="840" mass="92400">MAADTLTPAIVNYIDHGAYPESEQISSAELDSNALEALLRELRHSQEQVKGEIRSLSKSTAPDIDTWITQAKALQADIERSRDTARQIVAEHEQTRKLRATADEARRKAQLLEKEVAFEETLDGVLEHVRHANGVLNRVQDAAVSGDVASALKQLEAAEESIGGLEGLRDTKAVGLLERRACELREHLKGTATTCWNALIHVHHEEKRITIHAKGGEASMVHLIDFDVLVMVTAGLDVFDDLVKKLSKDIDRAVLRPRLNVDDRGQVASVMVEEQTLSCNKRVDDQGTGSQFFADLQHIINFLSTNLPPSVGIPLSTSLIPTLSTRLEEQWLEPAVPTDIKDMPAFQELLHNITSLADCIDRPNWHGSKQLRDWVANAPRTWLTKRREAVLGDTRNLVFTGLRETKVVERVETQMISKDDHQALQGGGDGADEEGWDAWDEPEEQKPVETSPTPAAPSATEEDDGDAWGAWDAEDSTTQEDKPAPPAEPDDEDAWGAWGDDDQSTTQSPTSPRKPPPTSSRNINGDPPSNPQQREMTLRESFTTTAIPDALLALLQTTIADAQTLSGPAYASSPIAPAATALYTLPTLALAIYRATAPTAYTELPAGNMLIYNDALRLADQLRSWQASQPATSRLRLDNDVTALETFAKRAYSSEMDSQRTVLRDLLDGAQGFTSVTKPPFKQAAESAISDVLARLHDVHALWRPLLPPSVLLQALGSLLSTLCAQIIRDIQDLGDIGEADSHQLRALMDTISTSKSLFTNPGDGGGGDMTFIYCPNWLRFQYLAEILESSLADIRFMWVESELSLEFGAEEVVELVQGLFADSEVRRRTVGEIRRGGRR</sequence>
<organism evidence="4 5">
    <name type="scientific">Teratosphaeria nubilosa</name>
    <dbReference type="NCBI Taxonomy" id="161662"/>
    <lineage>
        <taxon>Eukaryota</taxon>
        <taxon>Fungi</taxon>
        <taxon>Dikarya</taxon>
        <taxon>Ascomycota</taxon>
        <taxon>Pezizomycotina</taxon>
        <taxon>Dothideomycetes</taxon>
        <taxon>Dothideomycetidae</taxon>
        <taxon>Mycosphaerellales</taxon>
        <taxon>Teratosphaeriaceae</taxon>
        <taxon>Teratosphaeria</taxon>
    </lineage>
</organism>
<dbReference type="InterPro" id="IPR055148">
    <property type="entry name" value="ZW10_C_2"/>
</dbReference>
<evidence type="ECO:0000256" key="1">
    <source>
        <dbReference type="SAM" id="Coils"/>
    </source>
</evidence>
<feature type="domain" description="ZW10 C-terminal helical" evidence="3">
    <location>
        <begin position="688"/>
        <end position="831"/>
    </location>
</feature>
<feature type="region of interest" description="Disordered" evidence="2">
    <location>
        <begin position="417"/>
        <end position="535"/>
    </location>
</feature>
<reference evidence="4" key="1">
    <citation type="journal article" date="2020" name="Stud. Mycol.">
        <title>101 Dothideomycetes genomes: a test case for predicting lifestyles and emergence of pathogens.</title>
        <authorList>
            <person name="Haridas S."/>
            <person name="Albert R."/>
            <person name="Binder M."/>
            <person name="Bloem J."/>
            <person name="Labutti K."/>
            <person name="Salamov A."/>
            <person name="Andreopoulos B."/>
            <person name="Baker S."/>
            <person name="Barry K."/>
            <person name="Bills G."/>
            <person name="Bluhm B."/>
            <person name="Cannon C."/>
            <person name="Castanera R."/>
            <person name="Culley D."/>
            <person name="Daum C."/>
            <person name="Ezra D."/>
            <person name="Gonzalez J."/>
            <person name="Henrissat B."/>
            <person name="Kuo A."/>
            <person name="Liang C."/>
            <person name="Lipzen A."/>
            <person name="Lutzoni F."/>
            <person name="Magnuson J."/>
            <person name="Mondo S."/>
            <person name="Nolan M."/>
            <person name="Ohm R."/>
            <person name="Pangilinan J."/>
            <person name="Park H.-J."/>
            <person name="Ramirez L."/>
            <person name="Alfaro M."/>
            <person name="Sun H."/>
            <person name="Tritt A."/>
            <person name="Yoshinaga Y."/>
            <person name="Zwiers L.-H."/>
            <person name="Turgeon B."/>
            <person name="Goodwin S."/>
            <person name="Spatafora J."/>
            <person name="Crous P."/>
            <person name="Grigoriev I."/>
        </authorList>
    </citation>
    <scope>NUCLEOTIDE SEQUENCE</scope>
    <source>
        <strain evidence="4">CBS 116005</strain>
    </source>
</reference>